<dbReference type="Proteomes" id="UP000095286">
    <property type="component" value="Unplaced"/>
</dbReference>
<organism evidence="1 2">
    <name type="scientific">Rhabditophanes sp. KR3021</name>
    <dbReference type="NCBI Taxonomy" id="114890"/>
    <lineage>
        <taxon>Eukaryota</taxon>
        <taxon>Metazoa</taxon>
        <taxon>Ecdysozoa</taxon>
        <taxon>Nematoda</taxon>
        <taxon>Chromadorea</taxon>
        <taxon>Rhabditida</taxon>
        <taxon>Tylenchina</taxon>
        <taxon>Panagrolaimomorpha</taxon>
        <taxon>Strongyloidoidea</taxon>
        <taxon>Alloionematidae</taxon>
        <taxon>Rhabditophanes</taxon>
    </lineage>
</organism>
<accession>A0AC35TU43</accession>
<protein>
    <submittedName>
        <fullName evidence="2">Late endosomal/lysosomal adaptor and MAPK and MTOR activator 5</fullName>
    </submittedName>
</protein>
<proteinExistence type="predicted"/>
<dbReference type="WBParaSite" id="RSKR_0000415200.1">
    <property type="protein sequence ID" value="RSKR_0000415200.1"/>
    <property type="gene ID" value="RSKR_0000415200"/>
</dbReference>
<evidence type="ECO:0000313" key="2">
    <source>
        <dbReference type="WBParaSite" id="RSKR_0000415200.1"/>
    </source>
</evidence>
<name>A0AC35TU43_9BILA</name>
<evidence type="ECO:0000313" key="1">
    <source>
        <dbReference type="Proteomes" id="UP000095286"/>
    </source>
</evidence>
<reference evidence="2" key="1">
    <citation type="submission" date="2016-11" db="UniProtKB">
        <authorList>
            <consortium name="WormBaseParasite"/>
        </authorList>
    </citation>
    <scope>IDENTIFICATION</scope>
    <source>
        <strain evidence="2">KR3021</strain>
    </source>
</reference>
<sequence length="132" mass="14468">MLKTQALNRFLNLAVTPDVIGVYLLSKTGHCHARVGPGADSVAAAINSSLASTMWEQWERQSSDLELMEYYLECGETPDGNKGCTIVATKVLNFIFVIQAKPSIPLGQLRTKLFTFADHLKVPLTSVSINDQ</sequence>